<proteinExistence type="predicted"/>
<protein>
    <submittedName>
        <fullName evidence="1">Uncharacterized protein</fullName>
    </submittedName>
</protein>
<dbReference type="EMBL" id="CAXHTB010000022">
    <property type="protein sequence ID" value="CAL0329714.1"/>
    <property type="molecule type" value="Genomic_DNA"/>
</dbReference>
<evidence type="ECO:0000313" key="2">
    <source>
        <dbReference type="Proteomes" id="UP001497480"/>
    </source>
</evidence>
<dbReference type="AlphaFoldDB" id="A0AAV1Y9E3"/>
<dbReference type="Proteomes" id="UP001497480">
    <property type="component" value="Unassembled WGS sequence"/>
</dbReference>
<reference evidence="1 2" key="1">
    <citation type="submission" date="2024-03" db="EMBL/GenBank/DDBJ databases">
        <authorList>
            <person name="Martinez-Hernandez J."/>
        </authorList>
    </citation>
    <scope>NUCLEOTIDE SEQUENCE [LARGE SCALE GENOMIC DNA]</scope>
</reference>
<keyword evidence="2" id="KW-1185">Reference proteome</keyword>
<comment type="caution">
    <text evidence="1">The sequence shown here is derived from an EMBL/GenBank/DDBJ whole genome shotgun (WGS) entry which is preliminary data.</text>
</comment>
<sequence length="104" mass="11381">MFSLKVLAVSLLHHFRQNIIPLAGIEDSITSSAPIVTQDFHHALSLLSTKSRGSDEPKPISAELPNKAAATLPVTLATSQRLPPEDWYIGQQPVNSSMWISYSN</sequence>
<accession>A0AAV1Y9E3</accession>
<name>A0AAV1Y9E3_LUPLU</name>
<organism evidence="1 2">
    <name type="scientific">Lupinus luteus</name>
    <name type="common">European yellow lupine</name>
    <dbReference type="NCBI Taxonomy" id="3873"/>
    <lineage>
        <taxon>Eukaryota</taxon>
        <taxon>Viridiplantae</taxon>
        <taxon>Streptophyta</taxon>
        <taxon>Embryophyta</taxon>
        <taxon>Tracheophyta</taxon>
        <taxon>Spermatophyta</taxon>
        <taxon>Magnoliopsida</taxon>
        <taxon>eudicotyledons</taxon>
        <taxon>Gunneridae</taxon>
        <taxon>Pentapetalae</taxon>
        <taxon>rosids</taxon>
        <taxon>fabids</taxon>
        <taxon>Fabales</taxon>
        <taxon>Fabaceae</taxon>
        <taxon>Papilionoideae</taxon>
        <taxon>50 kb inversion clade</taxon>
        <taxon>genistoids sensu lato</taxon>
        <taxon>core genistoids</taxon>
        <taxon>Genisteae</taxon>
        <taxon>Lupinus</taxon>
    </lineage>
</organism>
<gene>
    <name evidence="1" type="ORF">LLUT_LOCUS30774</name>
</gene>
<evidence type="ECO:0000313" key="1">
    <source>
        <dbReference type="EMBL" id="CAL0329714.1"/>
    </source>
</evidence>